<dbReference type="Gene3D" id="3.40.980.10">
    <property type="entry name" value="MoaB/Mog-like domain"/>
    <property type="match status" value="1"/>
</dbReference>
<keyword evidence="3" id="KW-0808">Transferase</keyword>
<dbReference type="AlphaFoldDB" id="A0A6L9MBN1"/>
<organism evidence="3 4">
    <name type="scientific">Aurantimonas aggregata</name>
    <dbReference type="NCBI Taxonomy" id="2047720"/>
    <lineage>
        <taxon>Bacteria</taxon>
        <taxon>Pseudomonadati</taxon>
        <taxon>Pseudomonadota</taxon>
        <taxon>Alphaproteobacteria</taxon>
        <taxon>Hyphomicrobiales</taxon>
        <taxon>Aurantimonadaceae</taxon>
        <taxon>Aurantimonas</taxon>
    </lineage>
</organism>
<proteinExistence type="predicted"/>
<comment type="caution">
    <text evidence="3">The sequence shown here is derived from an EMBL/GenBank/DDBJ whole genome shotgun (WGS) entry which is preliminary data.</text>
</comment>
<dbReference type="CDD" id="cd04182">
    <property type="entry name" value="GT_2_like_f"/>
    <property type="match status" value="1"/>
</dbReference>
<evidence type="ECO:0000313" key="4">
    <source>
        <dbReference type="Proteomes" id="UP000476332"/>
    </source>
</evidence>
<dbReference type="Gene3D" id="3.90.550.10">
    <property type="entry name" value="Spore Coat Polysaccharide Biosynthesis Protein SpsA, Chain A"/>
    <property type="match status" value="1"/>
</dbReference>
<dbReference type="GO" id="GO:0016779">
    <property type="term" value="F:nucleotidyltransferase activity"/>
    <property type="evidence" value="ECO:0007669"/>
    <property type="project" value="UniProtKB-ARBA"/>
</dbReference>
<evidence type="ECO:0000256" key="1">
    <source>
        <dbReference type="ARBA" id="ARBA00022842"/>
    </source>
</evidence>
<accession>A0A6L9MBN1</accession>
<name>A0A6L9MBN1_9HYPH</name>
<sequence>MIFGRVPLVEAEGAILAHSRTLPDRRLKKGTRLGADDLAALHAAGVTEIVAARLEPGDLDEDTAAAAIGDALGGSGIRVAEAATGRSNLYAGSAGLFLPDRAVVDALNAVDPGITLATLAEYEPVEAGRMVATVKIIPLAVSGAAVDAVLALLREKPALRLAPWRPQRVALIQTELPGVKPSVLDKTRRATEARLAPTGSHIVNEQRCPHETAALAALLATPGDADLTLIFGASAVIDQGDVIPAAIEAAGGAVEHLGMPVDPGNLLLLGRLDGRPVLGAPGCARSPKENGFDWVLRRLLADVPVTGADIRGMGVGGLLMEIASRPRPREAESAEADPVVDIIVLAAGKSSRMGGPNKLLATFGGIPLIRRSVETALAARNAGRVRVVVGHMREEIEAALAGLDVDIVPNPAFAAGLSTSLKAGFQASTDADGVLVMLADQPLLGGADLDRLIAAFTGEGKGAIVAATDRGRRRNPVILSIGFADAIAGLTGDVGAAPVIASHPGALTEIEIGAAAGTDVDTPEALAAAGGIVAEVLAN</sequence>
<gene>
    <name evidence="3" type="ORF">GTW51_00405</name>
</gene>
<dbReference type="InterPro" id="IPR025877">
    <property type="entry name" value="MobA-like_NTP_Trfase"/>
</dbReference>
<dbReference type="SUPFAM" id="SSF53448">
    <property type="entry name" value="Nucleotide-diphospho-sugar transferases"/>
    <property type="match status" value="1"/>
</dbReference>
<keyword evidence="4" id="KW-1185">Reference proteome</keyword>
<dbReference type="InterPro" id="IPR012184">
    <property type="entry name" value="Bifunc_Mopterin-bd"/>
</dbReference>
<dbReference type="InterPro" id="IPR036425">
    <property type="entry name" value="MoaB/Mog-like_dom_sf"/>
</dbReference>
<dbReference type="SUPFAM" id="SSF53218">
    <property type="entry name" value="Molybdenum cofactor biosynthesis proteins"/>
    <property type="match status" value="1"/>
</dbReference>
<dbReference type="EMBL" id="JAAAMJ010000001">
    <property type="protein sequence ID" value="NDV85157.1"/>
    <property type="molecule type" value="Genomic_DNA"/>
</dbReference>
<keyword evidence="1" id="KW-0460">Magnesium</keyword>
<evidence type="ECO:0000313" key="3">
    <source>
        <dbReference type="EMBL" id="NDV85157.1"/>
    </source>
</evidence>
<feature type="domain" description="MobA-like NTP transferase" evidence="2">
    <location>
        <begin position="343"/>
        <end position="503"/>
    </location>
</feature>
<dbReference type="CDD" id="cd03522">
    <property type="entry name" value="MoeA_like"/>
    <property type="match status" value="1"/>
</dbReference>
<dbReference type="Proteomes" id="UP000476332">
    <property type="component" value="Unassembled WGS sequence"/>
</dbReference>
<evidence type="ECO:0000259" key="2">
    <source>
        <dbReference type="Pfam" id="PF12804"/>
    </source>
</evidence>
<dbReference type="Pfam" id="PF12804">
    <property type="entry name" value="NTP_transf_3"/>
    <property type="match status" value="1"/>
</dbReference>
<dbReference type="InterPro" id="IPR029044">
    <property type="entry name" value="Nucleotide-diphossugar_trans"/>
</dbReference>
<reference evidence="3 4" key="1">
    <citation type="submission" date="2020-01" db="EMBL/GenBank/DDBJ databases">
        <title>Genomes of bacteria type strains.</title>
        <authorList>
            <person name="Chen J."/>
            <person name="Zhu S."/>
            <person name="Chen J."/>
        </authorList>
    </citation>
    <scope>NUCLEOTIDE SEQUENCE [LARGE SCALE GENOMIC DNA]</scope>
    <source>
        <strain evidence="3 4">KCTC 52919</strain>
    </source>
</reference>
<dbReference type="PANTHER" id="PTHR43777:SF1">
    <property type="entry name" value="MOLYBDENUM COFACTOR CYTIDYLYLTRANSFERASE"/>
    <property type="match status" value="1"/>
</dbReference>
<dbReference type="PANTHER" id="PTHR43777">
    <property type="entry name" value="MOLYBDENUM COFACTOR CYTIDYLYLTRANSFERASE"/>
    <property type="match status" value="1"/>
</dbReference>
<dbReference type="PIRSF" id="PIRSF036626">
    <property type="entry name" value="MPTBd_MobAlike"/>
    <property type="match status" value="1"/>
</dbReference>
<dbReference type="RefSeq" id="WP_163041915.1">
    <property type="nucleotide sequence ID" value="NZ_JAAAMJ010000001.1"/>
</dbReference>
<protein>
    <submittedName>
        <fullName evidence="3">NTP transferase domain-containing protein</fullName>
    </submittedName>
</protein>